<dbReference type="EMBL" id="JAKNSF020000150">
    <property type="protein sequence ID" value="KAK7711030.1"/>
    <property type="molecule type" value="Genomic_DNA"/>
</dbReference>
<dbReference type="InterPro" id="IPR011058">
    <property type="entry name" value="Cyanovirin-N"/>
</dbReference>
<evidence type="ECO:0000313" key="3">
    <source>
        <dbReference type="Proteomes" id="UP001430848"/>
    </source>
</evidence>
<accession>A0ABR1NQA1</accession>
<dbReference type="InterPro" id="IPR036673">
    <property type="entry name" value="Cyanovirin-N_sf"/>
</dbReference>
<dbReference type="Proteomes" id="UP001430848">
    <property type="component" value="Unassembled WGS sequence"/>
</dbReference>
<dbReference type="Pfam" id="PF08881">
    <property type="entry name" value="CVNH"/>
    <property type="match status" value="1"/>
</dbReference>
<feature type="domain" description="Cyanovirin-N" evidence="1">
    <location>
        <begin position="24"/>
        <end position="133"/>
    </location>
</feature>
<sequence>MKTSTILATAALGPVGIMCIASGFLNSCSQIGLTNLEGDAGRSIMLQAYCKVQGADDHWTELDLNTCFGWSADTCNFISPASGHFTDSCTSCYTSAGGDFDGTFACRGPCNAGGEAFKMFNLNDYVGNLIGDLVC</sequence>
<protein>
    <recommendedName>
        <fullName evidence="1">Cyanovirin-N domain-containing protein</fullName>
    </recommendedName>
</protein>
<proteinExistence type="predicted"/>
<dbReference type="Gene3D" id="2.30.60.10">
    <property type="entry name" value="Cyanovirin-N"/>
    <property type="match status" value="1"/>
</dbReference>
<name>A0ABR1NQA1_DIAER</name>
<comment type="caution">
    <text evidence="2">The sequence shown here is derived from an EMBL/GenBank/DDBJ whole genome shotgun (WGS) entry which is preliminary data.</text>
</comment>
<gene>
    <name evidence="2" type="ORF">SLS63_012776</name>
</gene>
<reference evidence="2 3" key="1">
    <citation type="submission" date="2024-02" db="EMBL/GenBank/DDBJ databases">
        <title>De novo assembly and annotation of 12 fungi associated with fruit tree decline syndrome in Ontario, Canada.</title>
        <authorList>
            <person name="Sulman M."/>
            <person name="Ellouze W."/>
            <person name="Ilyukhin E."/>
        </authorList>
    </citation>
    <scope>NUCLEOTIDE SEQUENCE [LARGE SCALE GENOMIC DNA]</scope>
    <source>
        <strain evidence="2 3">M169</strain>
    </source>
</reference>
<organism evidence="2 3">
    <name type="scientific">Diaporthe eres</name>
    <name type="common">Phomopsis oblonga</name>
    <dbReference type="NCBI Taxonomy" id="83184"/>
    <lineage>
        <taxon>Eukaryota</taxon>
        <taxon>Fungi</taxon>
        <taxon>Dikarya</taxon>
        <taxon>Ascomycota</taxon>
        <taxon>Pezizomycotina</taxon>
        <taxon>Sordariomycetes</taxon>
        <taxon>Sordariomycetidae</taxon>
        <taxon>Diaporthales</taxon>
        <taxon>Diaporthaceae</taxon>
        <taxon>Diaporthe</taxon>
        <taxon>Diaporthe eres species complex</taxon>
    </lineage>
</organism>
<dbReference type="SUPFAM" id="SSF51322">
    <property type="entry name" value="Cyanovirin-N"/>
    <property type="match status" value="1"/>
</dbReference>
<keyword evidence="3" id="KW-1185">Reference proteome</keyword>
<evidence type="ECO:0000259" key="1">
    <source>
        <dbReference type="Pfam" id="PF08881"/>
    </source>
</evidence>
<evidence type="ECO:0000313" key="2">
    <source>
        <dbReference type="EMBL" id="KAK7711030.1"/>
    </source>
</evidence>